<dbReference type="Proteomes" id="UP000027135">
    <property type="component" value="Unassembled WGS sequence"/>
</dbReference>
<dbReference type="EMBL" id="KK852504">
    <property type="protein sequence ID" value="KDR22507.1"/>
    <property type="molecule type" value="Genomic_DNA"/>
</dbReference>
<dbReference type="AlphaFoldDB" id="A0A067RFG9"/>
<proteinExistence type="predicted"/>
<dbReference type="InterPro" id="IPR036691">
    <property type="entry name" value="Endo/exonu/phosph_ase_sf"/>
</dbReference>
<dbReference type="InParanoid" id="A0A067RFG9"/>
<keyword evidence="2" id="KW-1185">Reference proteome</keyword>
<sequence length="139" mass="15945">MKHLRPRVQQNIQARQRAIYWVFSEGGSILYSGRDDDQHRGGVGLILSKGMKQALIEWLPISKWLMIGRFKTKVRNLTVIQCYAPTEVADEEDKDAFYQRLNETLERTKRKDVIILMGDLNAQNGSANKGMEHVLGKES</sequence>
<protein>
    <submittedName>
        <fullName evidence="1">Craniofacial development protein 2</fullName>
    </submittedName>
</protein>
<dbReference type="eggNOG" id="ENOG502S7BM">
    <property type="taxonomic scope" value="Eukaryota"/>
</dbReference>
<evidence type="ECO:0000313" key="1">
    <source>
        <dbReference type="EMBL" id="KDR22507.1"/>
    </source>
</evidence>
<organism evidence="1 2">
    <name type="scientific">Zootermopsis nevadensis</name>
    <name type="common">Dampwood termite</name>
    <dbReference type="NCBI Taxonomy" id="136037"/>
    <lineage>
        <taxon>Eukaryota</taxon>
        <taxon>Metazoa</taxon>
        <taxon>Ecdysozoa</taxon>
        <taxon>Arthropoda</taxon>
        <taxon>Hexapoda</taxon>
        <taxon>Insecta</taxon>
        <taxon>Pterygota</taxon>
        <taxon>Neoptera</taxon>
        <taxon>Polyneoptera</taxon>
        <taxon>Dictyoptera</taxon>
        <taxon>Blattodea</taxon>
        <taxon>Blattoidea</taxon>
        <taxon>Termitoidae</taxon>
        <taxon>Termopsidae</taxon>
        <taxon>Zootermopsis</taxon>
    </lineage>
</organism>
<dbReference type="OMA" id="ISKWLMI"/>
<name>A0A067RFG9_ZOONE</name>
<dbReference type="Gene3D" id="3.60.10.10">
    <property type="entry name" value="Endonuclease/exonuclease/phosphatase"/>
    <property type="match status" value="1"/>
</dbReference>
<reference evidence="1 2" key="1">
    <citation type="journal article" date="2014" name="Nat. Commun.">
        <title>Molecular traces of alternative social organization in a termite genome.</title>
        <authorList>
            <person name="Terrapon N."/>
            <person name="Li C."/>
            <person name="Robertson H.M."/>
            <person name="Ji L."/>
            <person name="Meng X."/>
            <person name="Booth W."/>
            <person name="Chen Z."/>
            <person name="Childers C.P."/>
            <person name="Glastad K.M."/>
            <person name="Gokhale K."/>
            <person name="Gowin J."/>
            <person name="Gronenberg W."/>
            <person name="Hermansen R.A."/>
            <person name="Hu H."/>
            <person name="Hunt B.G."/>
            <person name="Huylmans A.K."/>
            <person name="Khalil S.M."/>
            <person name="Mitchell R.D."/>
            <person name="Munoz-Torres M.C."/>
            <person name="Mustard J.A."/>
            <person name="Pan H."/>
            <person name="Reese J.T."/>
            <person name="Scharf M.E."/>
            <person name="Sun F."/>
            <person name="Vogel H."/>
            <person name="Xiao J."/>
            <person name="Yang W."/>
            <person name="Yang Z."/>
            <person name="Yang Z."/>
            <person name="Zhou J."/>
            <person name="Zhu J."/>
            <person name="Brent C.S."/>
            <person name="Elsik C.G."/>
            <person name="Goodisman M.A."/>
            <person name="Liberles D.A."/>
            <person name="Roe R.M."/>
            <person name="Vargo E.L."/>
            <person name="Vilcinskas A."/>
            <person name="Wang J."/>
            <person name="Bornberg-Bauer E."/>
            <person name="Korb J."/>
            <person name="Zhang G."/>
            <person name="Liebig J."/>
        </authorList>
    </citation>
    <scope>NUCLEOTIDE SEQUENCE [LARGE SCALE GENOMIC DNA]</scope>
    <source>
        <tissue evidence="1">Whole organism</tissue>
    </source>
</reference>
<gene>
    <name evidence="1" type="ORF">L798_02221</name>
</gene>
<dbReference type="SUPFAM" id="SSF56219">
    <property type="entry name" value="DNase I-like"/>
    <property type="match status" value="1"/>
</dbReference>
<evidence type="ECO:0000313" key="2">
    <source>
        <dbReference type="Proteomes" id="UP000027135"/>
    </source>
</evidence>
<dbReference type="STRING" id="136037.A0A067RFG9"/>
<accession>A0A067RFG9</accession>